<gene>
    <name evidence="3" type="ORF">EDE15_2446</name>
</gene>
<comment type="caution">
    <text evidence="3">The sequence shown here is derived from an EMBL/GenBank/DDBJ whole genome shotgun (WGS) entry which is preliminary data.</text>
</comment>
<feature type="signal peptide" evidence="1">
    <location>
        <begin position="1"/>
        <end position="24"/>
    </location>
</feature>
<dbReference type="Proteomes" id="UP000269669">
    <property type="component" value="Unassembled WGS sequence"/>
</dbReference>
<dbReference type="RefSeq" id="WP_125485470.1">
    <property type="nucleotide sequence ID" value="NZ_RSDW01000001.1"/>
</dbReference>
<dbReference type="Pfam" id="PF07978">
    <property type="entry name" value="NIPSNAP"/>
    <property type="match status" value="1"/>
</dbReference>
<feature type="chain" id="PRO_5018771200" evidence="1">
    <location>
        <begin position="25"/>
        <end position="267"/>
    </location>
</feature>
<dbReference type="Gene3D" id="3.30.70.100">
    <property type="match status" value="2"/>
</dbReference>
<evidence type="ECO:0000313" key="4">
    <source>
        <dbReference type="Proteomes" id="UP000269669"/>
    </source>
</evidence>
<keyword evidence="4" id="KW-1185">Reference proteome</keyword>
<organism evidence="3 4">
    <name type="scientific">Edaphobacter aggregans</name>
    <dbReference type="NCBI Taxonomy" id="570835"/>
    <lineage>
        <taxon>Bacteria</taxon>
        <taxon>Pseudomonadati</taxon>
        <taxon>Acidobacteriota</taxon>
        <taxon>Terriglobia</taxon>
        <taxon>Terriglobales</taxon>
        <taxon>Acidobacteriaceae</taxon>
        <taxon>Edaphobacter</taxon>
    </lineage>
</organism>
<dbReference type="SUPFAM" id="SSF54909">
    <property type="entry name" value="Dimeric alpha+beta barrel"/>
    <property type="match status" value="2"/>
</dbReference>
<protein>
    <submittedName>
        <fullName evidence="3">NIPSNAP protein</fullName>
    </submittedName>
</protein>
<name>A0A3R9QHU2_9BACT</name>
<dbReference type="InterPro" id="IPR012577">
    <property type="entry name" value="NIPSNAP"/>
</dbReference>
<dbReference type="InterPro" id="IPR011008">
    <property type="entry name" value="Dimeric_a/b-barrel"/>
</dbReference>
<accession>A0A3R9QHU2</accession>
<keyword evidence="1" id="KW-0732">Signal</keyword>
<evidence type="ECO:0000256" key="1">
    <source>
        <dbReference type="SAM" id="SignalP"/>
    </source>
</evidence>
<feature type="domain" description="NIPSNAP" evidence="2">
    <location>
        <begin position="162"/>
        <end position="266"/>
    </location>
</feature>
<proteinExistence type="predicted"/>
<reference evidence="3 4" key="1">
    <citation type="submission" date="2018-12" db="EMBL/GenBank/DDBJ databases">
        <title>Sequencing of bacterial isolates from soil warming experiment in Harvard Forest, Massachusetts, USA.</title>
        <authorList>
            <person name="Deangelis K."/>
        </authorList>
    </citation>
    <scope>NUCLEOTIDE SEQUENCE [LARGE SCALE GENOMIC DNA]</scope>
    <source>
        <strain evidence="3 4">EB153</strain>
    </source>
</reference>
<dbReference type="AlphaFoldDB" id="A0A3R9QHU2"/>
<evidence type="ECO:0000259" key="2">
    <source>
        <dbReference type="Pfam" id="PF07978"/>
    </source>
</evidence>
<dbReference type="OrthoDB" id="113248at2"/>
<sequence>MQRRDFLATSLAASALTLSQQASAQSPLSATTTRLPARELYEIRKYHMQTGPQTKLTESYVADALIPALNRLGIAPVGAFHLDIGPETPTLYLVLPFTDPVILATAELRLQKDPIFMKAAEPFWTAPATAPAFQRVESSLLIAFEGWPKLTPPDTKAKRIFQLRTYESPSPAAHVRKVEMFHHGEFEIFQSAGFNQVFYGDTLIGPRMPNLTYMLSFPDMNELNARWDKFRNDPAWKKLSADPRYAYEPIVSNITNLILSPTSYSQI</sequence>
<dbReference type="EMBL" id="RSDW01000001">
    <property type="protein sequence ID" value="RSL16919.1"/>
    <property type="molecule type" value="Genomic_DNA"/>
</dbReference>
<evidence type="ECO:0000313" key="3">
    <source>
        <dbReference type="EMBL" id="RSL16919.1"/>
    </source>
</evidence>